<name>A0ACC0KRQ5_CHOFU</name>
<dbReference type="EMBL" id="CM046118">
    <property type="protein sequence ID" value="KAI8439014.1"/>
    <property type="molecule type" value="Genomic_DNA"/>
</dbReference>
<proteinExistence type="predicted"/>
<accession>A0ACC0KRQ5</accession>
<evidence type="ECO:0000313" key="1">
    <source>
        <dbReference type="EMBL" id="KAI8439014.1"/>
    </source>
</evidence>
<reference evidence="1 2" key="1">
    <citation type="journal article" date="2022" name="Genome Biol. Evol.">
        <title>The Spruce Budworm Genome: Reconstructing the Evolutionary History of Antifreeze Proteins.</title>
        <authorList>
            <person name="Beliveau C."/>
            <person name="Gagne P."/>
            <person name="Picq S."/>
            <person name="Vernygora O."/>
            <person name="Keeling C.I."/>
            <person name="Pinkney K."/>
            <person name="Doucet D."/>
            <person name="Wen F."/>
            <person name="Johnston J.S."/>
            <person name="Maaroufi H."/>
            <person name="Boyle B."/>
            <person name="Laroche J."/>
            <person name="Dewar K."/>
            <person name="Juretic N."/>
            <person name="Blackburn G."/>
            <person name="Nisole A."/>
            <person name="Brunet B."/>
            <person name="Brandao M."/>
            <person name="Lumley L."/>
            <person name="Duan J."/>
            <person name="Quan G."/>
            <person name="Lucarotti C.J."/>
            <person name="Roe A.D."/>
            <person name="Sperling F.A.H."/>
            <person name="Levesque R.C."/>
            <person name="Cusson M."/>
        </authorList>
    </citation>
    <scope>NUCLEOTIDE SEQUENCE [LARGE SCALE GENOMIC DNA]</scope>
    <source>
        <strain evidence="1">Glfc:IPQL:Cfum</strain>
    </source>
</reference>
<gene>
    <name evidence="1" type="ORF">MSG28_011313</name>
</gene>
<protein>
    <submittedName>
        <fullName evidence="1">Uncharacterized protein</fullName>
    </submittedName>
</protein>
<keyword evidence="2" id="KW-1185">Reference proteome</keyword>
<sequence>MDNLLHHCIVRQVANSGSSVTFNCSLEGTARVRWLHDGVPVGGGERALRVHGVARAHRGMYQCVAERDADTAQAAAELRLGGEHSHCHKAEGVWRNETPTRRRLLQNYWKVVCWHGRSMYKLRLGGKQDRHKGTPAAL</sequence>
<organism evidence="1 2">
    <name type="scientific">Choristoneura fumiferana</name>
    <name type="common">Spruce budworm moth</name>
    <name type="synonym">Archips fumiferana</name>
    <dbReference type="NCBI Taxonomy" id="7141"/>
    <lineage>
        <taxon>Eukaryota</taxon>
        <taxon>Metazoa</taxon>
        <taxon>Ecdysozoa</taxon>
        <taxon>Arthropoda</taxon>
        <taxon>Hexapoda</taxon>
        <taxon>Insecta</taxon>
        <taxon>Pterygota</taxon>
        <taxon>Neoptera</taxon>
        <taxon>Endopterygota</taxon>
        <taxon>Lepidoptera</taxon>
        <taxon>Glossata</taxon>
        <taxon>Ditrysia</taxon>
        <taxon>Tortricoidea</taxon>
        <taxon>Tortricidae</taxon>
        <taxon>Tortricinae</taxon>
        <taxon>Choristoneura</taxon>
    </lineage>
</organism>
<evidence type="ECO:0000313" key="2">
    <source>
        <dbReference type="Proteomes" id="UP001064048"/>
    </source>
</evidence>
<comment type="caution">
    <text evidence="1">The sequence shown here is derived from an EMBL/GenBank/DDBJ whole genome shotgun (WGS) entry which is preliminary data.</text>
</comment>
<dbReference type="Proteomes" id="UP001064048">
    <property type="component" value="Chromosome 18"/>
</dbReference>